<reference evidence="2 3" key="1">
    <citation type="submission" date="2019-12" db="EMBL/GenBank/DDBJ databases">
        <title>Chromosome-level assembly of the Caenorhabditis remanei genome.</title>
        <authorList>
            <person name="Teterina A.A."/>
            <person name="Willis J.H."/>
            <person name="Phillips P.C."/>
        </authorList>
    </citation>
    <scope>NUCLEOTIDE SEQUENCE [LARGE SCALE GENOMIC DNA]</scope>
    <source>
        <strain evidence="2 3">PX506</strain>
        <tissue evidence="2">Whole organism</tissue>
    </source>
</reference>
<organism evidence="2 3">
    <name type="scientific">Caenorhabditis remanei</name>
    <name type="common">Caenorhabditis vulgaris</name>
    <dbReference type="NCBI Taxonomy" id="31234"/>
    <lineage>
        <taxon>Eukaryota</taxon>
        <taxon>Metazoa</taxon>
        <taxon>Ecdysozoa</taxon>
        <taxon>Nematoda</taxon>
        <taxon>Chromadorea</taxon>
        <taxon>Rhabditida</taxon>
        <taxon>Rhabditina</taxon>
        <taxon>Rhabditomorpha</taxon>
        <taxon>Rhabditoidea</taxon>
        <taxon>Rhabditidae</taxon>
        <taxon>Peloderinae</taxon>
        <taxon>Caenorhabditis</taxon>
    </lineage>
</organism>
<evidence type="ECO:0000313" key="2">
    <source>
        <dbReference type="EMBL" id="KAF1768129.1"/>
    </source>
</evidence>
<comment type="caution">
    <text evidence="2">The sequence shown here is derived from an EMBL/GenBank/DDBJ whole genome shotgun (WGS) entry which is preliminary data.</text>
</comment>
<evidence type="ECO:0000256" key="1">
    <source>
        <dbReference type="SAM" id="Coils"/>
    </source>
</evidence>
<keyword evidence="1" id="KW-0175">Coiled coil</keyword>
<dbReference type="CTD" id="9817478"/>
<dbReference type="AlphaFoldDB" id="A0A6A5HKU1"/>
<gene>
    <name evidence="2" type="ORF">GCK72_008091</name>
</gene>
<dbReference type="EMBL" id="WUAV01000002">
    <property type="protein sequence ID" value="KAF1768129.1"/>
    <property type="molecule type" value="Genomic_DNA"/>
</dbReference>
<dbReference type="RefSeq" id="XP_003105790.2">
    <property type="nucleotide sequence ID" value="XM_003105742.2"/>
</dbReference>
<proteinExistence type="predicted"/>
<protein>
    <submittedName>
        <fullName evidence="2">Uncharacterized protein</fullName>
    </submittedName>
</protein>
<name>A0A6A5HKU1_CAERE</name>
<dbReference type="KEGG" id="crq:GCK72_008091"/>
<feature type="coiled-coil region" evidence="1">
    <location>
        <begin position="57"/>
        <end position="185"/>
    </location>
</feature>
<dbReference type="GeneID" id="9817478"/>
<evidence type="ECO:0000313" key="3">
    <source>
        <dbReference type="Proteomes" id="UP000483820"/>
    </source>
</evidence>
<accession>A0A6A5HKU1</accession>
<dbReference type="Proteomes" id="UP000483820">
    <property type="component" value="Chromosome II"/>
</dbReference>
<sequence>MGAKKSKVARLKEGSIDDLTTALTKIAKAEHDEKLRIELEHQQRIDEERQRTHHLREQEKEKCLEEIRSKVADLEAQKNKNREEQEKLKQQLLKEGKQKISEAVSELNKKTQEKMRECAQEMAKLEQDVILQNAEREKIKTLIKEASKANLKLEMESKEKQEEMRKRHQEKIQESDQAVQEFQIEILKEIEVMNRRQAEISMQKLEKMKSVEGQHLKLGAVLLLAMTENNKSEHLKKSRDQLITNFKSFKRNVFHNEEKAIEITMKEMKNKEKLTSPPQLDFIKRSWLHFSCLLSDFNLPDGSELEVPLQEAKDARDTMQKAIDALYADINLYQKKFEIQENALPANNSNPVDDFALPCFLIAESSLDIMRNTLTEMHDGISKFQIEPIDYVGAQLQRNSLGNADTLAIAAPPIWSGESTVKMT</sequence>